<comment type="subcellular location">
    <subcellularLocation>
        <location evidence="2 10">Secreted</location>
    </subcellularLocation>
</comment>
<keyword evidence="9 10" id="KW-0339">Growth factor</keyword>
<evidence type="ECO:0000256" key="10">
    <source>
        <dbReference type="RuleBase" id="RU368031"/>
    </source>
</evidence>
<evidence type="ECO:0000256" key="2">
    <source>
        <dbReference type="ARBA" id="ARBA00004613"/>
    </source>
</evidence>
<keyword evidence="4 10" id="KW-0217">Developmental protein</keyword>
<comment type="function">
    <text evidence="1 10">Promotes plant cell differentiation, organogenesis and somatic embryogenesis as well as cell proliferation.</text>
</comment>
<keyword evidence="8 10" id="KW-0221">Differentiation</keyword>
<comment type="PTM">
    <text evidence="10">PSK-alpha is produced by endopeptidase digestion. PSK-beta is produced from PSK-alpha by exopeptidase digestion.</text>
</comment>
<evidence type="ECO:0000256" key="4">
    <source>
        <dbReference type="ARBA" id="ARBA00022473"/>
    </source>
</evidence>
<evidence type="ECO:0000256" key="1">
    <source>
        <dbReference type="ARBA" id="ARBA00003158"/>
    </source>
</evidence>
<evidence type="ECO:0000313" key="11">
    <source>
        <dbReference type="EnsemblPlants" id="OB12G12940.1"/>
    </source>
</evidence>
<name>J3NBD6_ORYBR</name>
<evidence type="ECO:0000313" key="12">
    <source>
        <dbReference type="Proteomes" id="UP000006038"/>
    </source>
</evidence>
<dbReference type="PANTHER" id="PTHR33285">
    <property type="entry name" value="PHYTOSULFOKINES 3"/>
    <property type="match status" value="1"/>
</dbReference>
<evidence type="ECO:0000256" key="8">
    <source>
        <dbReference type="ARBA" id="ARBA00022782"/>
    </source>
</evidence>
<comment type="similarity">
    <text evidence="3 10">Belongs to the phytosulfokine family.</text>
</comment>
<organism evidence="11">
    <name type="scientific">Oryza brachyantha</name>
    <name type="common">malo sina</name>
    <dbReference type="NCBI Taxonomy" id="4533"/>
    <lineage>
        <taxon>Eukaryota</taxon>
        <taxon>Viridiplantae</taxon>
        <taxon>Streptophyta</taxon>
        <taxon>Embryophyta</taxon>
        <taxon>Tracheophyta</taxon>
        <taxon>Spermatophyta</taxon>
        <taxon>Magnoliopsida</taxon>
        <taxon>Liliopsida</taxon>
        <taxon>Poales</taxon>
        <taxon>Poaceae</taxon>
        <taxon>BOP clade</taxon>
        <taxon>Oryzoideae</taxon>
        <taxon>Oryzeae</taxon>
        <taxon>Oryzinae</taxon>
        <taxon>Oryza</taxon>
    </lineage>
</organism>
<evidence type="ECO:0000256" key="7">
    <source>
        <dbReference type="ARBA" id="ARBA00022729"/>
    </source>
</evidence>
<reference evidence="11" key="1">
    <citation type="journal article" date="2013" name="Nat. Commun.">
        <title>Whole-genome sequencing of Oryza brachyantha reveals mechanisms underlying Oryza genome evolution.</title>
        <authorList>
            <person name="Chen J."/>
            <person name="Huang Q."/>
            <person name="Gao D."/>
            <person name="Wang J."/>
            <person name="Lang Y."/>
            <person name="Liu T."/>
            <person name="Li B."/>
            <person name="Bai Z."/>
            <person name="Luis Goicoechea J."/>
            <person name="Liang C."/>
            <person name="Chen C."/>
            <person name="Zhang W."/>
            <person name="Sun S."/>
            <person name="Liao Y."/>
            <person name="Zhang X."/>
            <person name="Yang L."/>
            <person name="Song C."/>
            <person name="Wang M."/>
            <person name="Shi J."/>
            <person name="Liu G."/>
            <person name="Liu J."/>
            <person name="Zhou H."/>
            <person name="Zhou W."/>
            <person name="Yu Q."/>
            <person name="An N."/>
            <person name="Chen Y."/>
            <person name="Cai Q."/>
            <person name="Wang B."/>
            <person name="Liu B."/>
            <person name="Min J."/>
            <person name="Huang Y."/>
            <person name="Wu H."/>
            <person name="Li Z."/>
            <person name="Zhang Y."/>
            <person name="Yin Y."/>
            <person name="Song W."/>
            <person name="Jiang J."/>
            <person name="Jackson S.A."/>
            <person name="Wing R.A."/>
            <person name="Wang J."/>
            <person name="Chen M."/>
        </authorList>
    </citation>
    <scope>NUCLEOTIDE SEQUENCE [LARGE SCALE GENOMIC DNA]</scope>
    <source>
        <strain evidence="11">cv. IRGC 101232</strain>
    </source>
</reference>
<reference evidence="11" key="2">
    <citation type="submission" date="2013-04" db="UniProtKB">
        <authorList>
            <consortium name="EnsemblPlants"/>
        </authorList>
    </citation>
    <scope>IDENTIFICATION</scope>
</reference>
<dbReference type="AlphaFoldDB" id="J3NBD6"/>
<keyword evidence="7 10" id="KW-0732">Signal</keyword>
<evidence type="ECO:0000256" key="5">
    <source>
        <dbReference type="ARBA" id="ARBA00022525"/>
    </source>
</evidence>
<evidence type="ECO:0000256" key="9">
    <source>
        <dbReference type="ARBA" id="ARBA00023030"/>
    </source>
</evidence>
<protein>
    <recommendedName>
        <fullName evidence="10">Phytosulfokine</fullName>
    </recommendedName>
    <component>
        <recommendedName>
            <fullName evidence="10">Phytosulfokine-alpha</fullName>
            <shortName evidence="10">PSK-alpha</shortName>
            <shortName evidence="10">Phytosulfokine-a</shortName>
        </recommendedName>
    </component>
    <component>
        <recommendedName>
            <fullName evidence="10">Phytosulfokine-beta</fullName>
            <shortName evidence="10">PSK-beta</shortName>
            <shortName evidence="10">Phytosulfokine-b</shortName>
        </recommendedName>
    </component>
</protein>
<dbReference type="HOGENOM" id="CLU_2337004_0_0_1"/>
<dbReference type="GO" id="GO:0005576">
    <property type="term" value="C:extracellular region"/>
    <property type="evidence" value="ECO:0007669"/>
    <property type="project" value="UniProtKB-SubCell"/>
</dbReference>
<dbReference type="EnsemblPlants" id="OB12G12940.1">
    <property type="protein sequence ID" value="OB12G12940.1"/>
    <property type="gene ID" value="OB12G12940"/>
</dbReference>
<comment type="PTM">
    <text evidence="10">Sulfation is important for activity and for the binding to a putative membrane receptor.</text>
</comment>
<evidence type="ECO:0000256" key="3">
    <source>
        <dbReference type="ARBA" id="ARBA00010781"/>
    </source>
</evidence>
<dbReference type="PANTHER" id="PTHR33285:SF32">
    <property type="entry name" value="PHYTOSULFOKINES 5"/>
    <property type="match status" value="1"/>
</dbReference>
<dbReference type="GO" id="GO:0030154">
    <property type="term" value="P:cell differentiation"/>
    <property type="evidence" value="ECO:0007669"/>
    <property type="project" value="UniProtKB-UniRule"/>
</dbReference>
<keyword evidence="12" id="KW-1185">Reference proteome</keyword>
<keyword evidence="5 10" id="KW-0964">Secreted</keyword>
<sequence>MGKVYPNGYGYGEIFLTVTGTENDGVKVAAAAAAEVVLQGGGATGNGDEVSELMGAEEEAAASACEVEGNDDEECVQRRLLRDAHLDYIYTQRRPTKP</sequence>
<dbReference type="Gramene" id="OB12G12940.1">
    <property type="protein sequence ID" value="OB12G12940.1"/>
    <property type="gene ID" value="OB12G12940"/>
</dbReference>
<evidence type="ECO:0000256" key="6">
    <source>
        <dbReference type="ARBA" id="ARBA00022641"/>
    </source>
</evidence>
<keyword evidence="6 10" id="KW-0765">Sulfation</keyword>
<dbReference type="Proteomes" id="UP000006038">
    <property type="component" value="Chromosome 12"/>
</dbReference>
<dbReference type="InterPro" id="IPR009438">
    <property type="entry name" value="Phytosulfokine"/>
</dbReference>
<accession>J3NBD6</accession>
<dbReference type="GO" id="GO:0008083">
    <property type="term" value="F:growth factor activity"/>
    <property type="evidence" value="ECO:0007669"/>
    <property type="project" value="UniProtKB-UniRule"/>
</dbReference>
<proteinExistence type="inferred from homology"/>
<dbReference type="Pfam" id="PF06404">
    <property type="entry name" value="PSK"/>
    <property type="match status" value="1"/>
</dbReference>
<dbReference type="GO" id="GO:0008283">
    <property type="term" value="P:cell population proliferation"/>
    <property type="evidence" value="ECO:0007669"/>
    <property type="project" value="UniProtKB-UniRule"/>
</dbReference>